<dbReference type="Proteomes" id="UP000182894">
    <property type="component" value="Unassembled WGS sequence"/>
</dbReference>
<dbReference type="SUPFAM" id="SSF53850">
    <property type="entry name" value="Periplasmic binding protein-like II"/>
    <property type="match status" value="1"/>
</dbReference>
<dbReference type="PANTHER" id="PTHR35936:SF6">
    <property type="entry name" value="AMINO ACID ABC TRANSPORTER SUBSTRATE-BINDING PAAT FAMILY PROTEIN"/>
    <property type="match status" value="1"/>
</dbReference>
<dbReference type="PANTHER" id="PTHR35936">
    <property type="entry name" value="MEMBRANE-BOUND LYTIC MUREIN TRANSGLYCOSYLASE F"/>
    <property type="match status" value="1"/>
</dbReference>
<feature type="domain" description="Solute-binding protein family 3/N-terminal" evidence="4">
    <location>
        <begin position="37"/>
        <end position="178"/>
    </location>
</feature>
<name>A0A1G7RWA8_9PSED</name>
<dbReference type="Gene3D" id="3.40.190.10">
    <property type="entry name" value="Periplasmic binding protein-like II"/>
    <property type="match status" value="2"/>
</dbReference>
<protein>
    <submittedName>
        <fullName evidence="5">Amino acid ABC transporter substrate-binding protein, PAAT family</fullName>
    </submittedName>
</protein>
<dbReference type="STRING" id="89065.SAMN05216605_101279"/>
<proteinExistence type="inferred from homology"/>
<evidence type="ECO:0000256" key="3">
    <source>
        <dbReference type="SAM" id="SignalP"/>
    </source>
</evidence>
<comment type="similarity">
    <text evidence="1">Belongs to the bacterial solute-binding protein 3 family.</text>
</comment>
<dbReference type="Pfam" id="PF00497">
    <property type="entry name" value="SBP_bac_3"/>
    <property type="match status" value="1"/>
</dbReference>
<dbReference type="AlphaFoldDB" id="A0A1G7RWA8"/>
<evidence type="ECO:0000313" key="5">
    <source>
        <dbReference type="EMBL" id="SDG15038.1"/>
    </source>
</evidence>
<dbReference type="OrthoDB" id="7677520at2"/>
<reference evidence="6" key="1">
    <citation type="submission" date="2016-10" db="EMBL/GenBank/DDBJ databases">
        <authorList>
            <person name="Varghese N."/>
            <person name="Submissions S."/>
        </authorList>
    </citation>
    <scope>NUCLEOTIDE SEQUENCE [LARGE SCALE GENOMIC DNA]</scope>
    <source>
        <strain evidence="6">ATCC 700689</strain>
    </source>
</reference>
<feature type="signal peptide" evidence="3">
    <location>
        <begin position="1"/>
        <end position="25"/>
    </location>
</feature>
<organism evidence="5 6">
    <name type="scientific">Pseudomonas abietaniphila</name>
    <dbReference type="NCBI Taxonomy" id="89065"/>
    <lineage>
        <taxon>Bacteria</taxon>
        <taxon>Pseudomonadati</taxon>
        <taxon>Pseudomonadota</taxon>
        <taxon>Gammaproteobacteria</taxon>
        <taxon>Pseudomonadales</taxon>
        <taxon>Pseudomonadaceae</taxon>
        <taxon>Pseudomonas</taxon>
    </lineage>
</organism>
<keyword evidence="6" id="KW-1185">Reference proteome</keyword>
<accession>A0A1G7RWA8</accession>
<evidence type="ECO:0000259" key="4">
    <source>
        <dbReference type="Pfam" id="PF00497"/>
    </source>
</evidence>
<dbReference type="EMBL" id="FNCO01000001">
    <property type="protein sequence ID" value="SDG15038.1"/>
    <property type="molecule type" value="Genomic_DNA"/>
</dbReference>
<dbReference type="RefSeq" id="WP_074749611.1">
    <property type="nucleotide sequence ID" value="NZ_FNCO01000001.1"/>
</dbReference>
<evidence type="ECO:0000256" key="1">
    <source>
        <dbReference type="ARBA" id="ARBA00010333"/>
    </source>
</evidence>
<evidence type="ECO:0000256" key="2">
    <source>
        <dbReference type="ARBA" id="ARBA00022729"/>
    </source>
</evidence>
<dbReference type="InterPro" id="IPR001638">
    <property type="entry name" value="Solute-binding_3/MltF_N"/>
</dbReference>
<feature type="chain" id="PRO_5010277888" evidence="3">
    <location>
        <begin position="26"/>
        <end position="272"/>
    </location>
</feature>
<evidence type="ECO:0000313" key="6">
    <source>
        <dbReference type="Proteomes" id="UP000182894"/>
    </source>
</evidence>
<sequence>MIDRRVCRCMSVTALLLVMPGVALSETACDHLTATGNAEYPPYLWRDPHNPRRLIGANADLIKQLGNALGLQIDVIYAGPWSRAQEEVRAGRIDMLAGYFLTTEREQALNFVKPPFLFTPSMVWVRKHEAFPYHQWSDLIGRNGGTLVNNSFGQAFDDYAKAHLSLEAVPTASQAFQKLILKRNDFVLFEQYPGMALAKKLGVEAAVEALEPPISSEGLYLALSPNADCIHPALQARITDEMQKIVSSPLPEVLVKSNLELWNAQQRDGLNP</sequence>
<gene>
    <name evidence="5" type="ORF">SAMN05216605_101279</name>
</gene>
<keyword evidence="2 3" id="KW-0732">Signal</keyword>